<proteinExistence type="predicted"/>
<organism evidence="1 2">
    <name type="scientific">Agromyces rhizosphaerae</name>
    <dbReference type="NCBI Taxonomy" id="88374"/>
    <lineage>
        <taxon>Bacteria</taxon>
        <taxon>Bacillati</taxon>
        <taxon>Actinomycetota</taxon>
        <taxon>Actinomycetes</taxon>
        <taxon>Micrococcales</taxon>
        <taxon>Microbacteriaceae</taxon>
        <taxon>Agromyces</taxon>
    </lineage>
</organism>
<name>A0A9W6CUZ7_9MICO</name>
<gene>
    <name evidence="1" type="ORF">ARHIZOSPH14_15460</name>
</gene>
<dbReference type="RefSeq" id="WP_281883734.1">
    <property type="nucleotide sequence ID" value="NZ_BSDP01000001.1"/>
</dbReference>
<reference evidence="1" key="1">
    <citation type="submission" date="2022-12" db="EMBL/GenBank/DDBJ databases">
        <title>Reference genome sequencing for broad-spectrum identification of bacterial and archaeal isolates by mass spectrometry.</title>
        <authorList>
            <person name="Sekiguchi Y."/>
            <person name="Tourlousse D.M."/>
        </authorList>
    </citation>
    <scope>NUCLEOTIDE SEQUENCE</scope>
    <source>
        <strain evidence="1">14</strain>
    </source>
</reference>
<dbReference type="Gene3D" id="3.40.50.1820">
    <property type="entry name" value="alpha/beta hydrolase"/>
    <property type="match status" value="1"/>
</dbReference>
<sequence length="485" mass="49316">MAVSGLAISGGGTIAVSTGDLLADAALLGHAERVLGDWQVEAARLRHLDPVWAAPLADAGAGWALVEAERMLGAVVADVVELRAALVEAAERYGVAERAIAASWEAGGRLAAWTVGRALPAAGAIAALHAPGIAVATGLAAMLGLDPAAPLHELVAAIGRHPEWISDPRFVALVRTAVGSADELAVAALGGVPVVDAGVAPTAAAVLTVFALTRGFGTGALVETPVRIERMPPPQGGLVAGGRAPDPRLGEAPAGPPAPTAPIGIAGLAERVPADADGARIRVERYGAETDPRWVVYIGGTVDTGLVPGAEPFDMTSNLHAVAERESASERAVRAALAEAGAAPGDPVVPVGYSQGGIVAARLAASGDLAVPAVVSLGGPIGQVDLPDGVRVLSLEHDDDLVPALGGPARDEPNRVTVSRDAFDPGTDVVHAPGSLPAHDLDAYRRTAELVDVDRDPRLAEFTAWMDAYVGRQPPESSVWRATRE</sequence>
<comment type="caution">
    <text evidence="1">The sequence shown here is derived from an EMBL/GenBank/DDBJ whole genome shotgun (WGS) entry which is preliminary data.</text>
</comment>
<dbReference type="Proteomes" id="UP001144396">
    <property type="component" value="Unassembled WGS sequence"/>
</dbReference>
<protein>
    <recommendedName>
        <fullName evidence="3">Alpha/beta hydrolase</fullName>
    </recommendedName>
</protein>
<dbReference type="AlphaFoldDB" id="A0A9W6CUZ7"/>
<dbReference type="InterPro" id="IPR029058">
    <property type="entry name" value="AB_hydrolase_fold"/>
</dbReference>
<keyword evidence="2" id="KW-1185">Reference proteome</keyword>
<evidence type="ECO:0008006" key="3">
    <source>
        <dbReference type="Google" id="ProtNLM"/>
    </source>
</evidence>
<evidence type="ECO:0000313" key="1">
    <source>
        <dbReference type="EMBL" id="GLI27304.1"/>
    </source>
</evidence>
<accession>A0A9W6CUZ7</accession>
<dbReference type="EMBL" id="BSDP01000001">
    <property type="protein sequence ID" value="GLI27304.1"/>
    <property type="molecule type" value="Genomic_DNA"/>
</dbReference>
<evidence type="ECO:0000313" key="2">
    <source>
        <dbReference type="Proteomes" id="UP001144396"/>
    </source>
</evidence>
<dbReference type="SUPFAM" id="SSF53474">
    <property type="entry name" value="alpha/beta-Hydrolases"/>
    <property type="match status" value="1"/>
</dbReference>